<dbReference type="InterPro" id="IPR037226">
    <property type="entry name" value="CAC2185-like_sf"/>
</dbReference>
<name>W6S4F2_9CLOT</name>
<protein>
    <recommendedName>
        <fullName evidence="3">Exopolysaccharide biosynthesis protein</fullName>
    </recommendedName>
</protein>
<evidence type="ECO:0008006" key="3">
    <source>
        <dbReference type="Google" id="ProtNLM"/>
    </source>
</evidence>
<dbReference type="Proteomes" id="UP000019426">
    <property type="component" value="Chromosome M2/40_rep1"/>
</dbReference>
<organism evidence="1 2">
    <name type="scientific">Clostridium bornimense</name>
    <dbReference type="NCBI Taxonomy" id="1216932"/>
    <lineage>
        <taxon>Bacteria</taxon>
        <taxon>Bacillati</taxon>
        <taxon>Bacillota</taxon>
        <taxon>Clostridia</taxon>
        <taxon>Eubacteriales</taxon>
        <taxon>Clostridiaceae</taxon>
        <taxon>Clostridium</taxon>
    </lineage>
</organism>
<evidence type="ECO:0000313" key="1">
    <source>
        <dbReference type="EMBL" id="CDM69222.1"/>
    </source>
</evidence>
<reference evidence="1 2" key="1">
    <citation type="submission" date="2013-11" db="EMBL/GenBank/DDBJ databases">
        <title>Complete genome sequence of Clostridum sp. M2/40.</title>
        <authorList>
            <person name="Wibberg D."/>
            <person name="Puehler A."/>
            <person name="Schlueter A."/>
        </authorList>
    </citation>
    <scope>NUCLEOTIDE SEQUENCE [LARGE SCALE GENOMIC DNA]</scope>
    <source>
        <strain evidence="2">M2/40</strain>
    </source>
</reference>
<keyword evidence="2" id="KW-1185">Reference proteome</keyword>
<evidence type="ECO:0000313" key="2">
    <source>
        <dbReference type="Proteomes" id="UP000019426"/>
    </source>
</evidence>
<dbReference type="EMBL" id="HG917868">
    <property type="protein sequence ID" value="CDM69222.1"/>
    <property type="molecule type" value="Genomic_DNA"/>
</dbReference>
<dbReference type="InterPro" id="IPR015037">
    <property type="entry name" value="DUF1919"/>
</dbReference>
<dbReference type="RefSeq" id="WP_044038957.1">
    <property type="nucleotide sequence ID" value="NZ_HG917868.1"/>
</dbReference>
<dbReference type="KEGG" id="clt:CM240_2064"/>
<accession>W6S4F2</accession>
<dbReference type="eggNOG" id="COG3955">
    <property type="taxonomic scope" value="Bacteria"/>
</dbReference>
<sequence>MKKIKIKIENMISNYRRNEIVKGYKEKLINKDFTILSSNCNGGFIMHDLGVRFNTPTINLFFLPKDFIKFVKDFDKYINLELIEVEDCKETYPVGKIEDIKIYFQHYHTFKEAKEKWDERKRRINKENLFIMATDRDGCTENDIREFDRIPYKNKVIFTHKHYEDIESAYQIKGFENDNQVGILSCFEGATGKRYIDQFDYVSWLNSNIK</sequence>
<dbReference type="STRING" id="1216932.CM240_2064"/>
<dbReference type="AlphaFoldDB" id="W6S4F2"/>
<dbReference type="Pfam" id="PF08942">
    <property type="entry name" value="DUF1919"/>
    <property type="match status" value="1"/>
</dbReference>
<dbReference type="SUPFAM" id="SSF142795">
    <property type="entry name" value="CAC2185-like"/>
    <property type="match status" value="1"/>
</dbReference>
<proteinExistence type="predicted"/>
<gene>
    <name evidence="1" type="ORF">CM240_2064</name>
</gene>
<dbReference type="PATRIC" id="fig|1216932.3.peg.2065"/>
<dbReference type="HOGENOM" id="CLU_113266_0_0_9"/>